<protein>
    <submittedName>
        <fullName evidence="1">Uncharacterized protein</fullName>
    </submittedName>
</protein>
<sequence>MWKPVGSHMPRLATVSCGEVLASVATHSVALAVPMAGRTRLLVTALYSPLEADGKQDNDTNSTNRLDAPGVAMDPMTAHTWWPADVDQWLAVSTAFHSATTRELGCGDAISRRLVRPHVALAGLYEAAGWGMGRAGGRLMALAAEVRTEGSPPSSCDLVDDNDDSANAVHIVHAGRHAMGVPFAEWRAFCRLAAQRDAALRRAMDVDPTVYGARGSFVVTSMLRTEEALARRWRHHPALPDPDTIAGLRRSFMAIADARRHTAGSL</sequence>
<evidence type="ECO:0000313" key="2">
    <source>
        <dbReference type="Proteomes" id="UP000202511"/>
    </source>
</evidence>
<proteinExistence type="predicted"/>
<dbReference type="GeneID" id="23461841"/>
<dbReference type="KEGG" id="vg:23461841"/>
<dbReference type="EMBL" id="KP136319">
    <property type="protein sequence ID" value="AJF96924.1"/>
    <property type="molecule type" value="Genomic_DNA"/>
</dbReference>
<evidence type="ECO:0000313" key="1">
    <source>
        <dbReference type="EMBL" id="AJF96924.1"/>
    </source>
</evidence>
<dbReference type="RefSeq" id="YP_009119159.1">
    <property type="nucleotide sequence ID" value="NC_026440.1"/>
</dbReference>
<reference evidence="1 2" key="1">
    <citation type="journal article" date="2015" name="Parasitol. Res.">
        <title>Viruses in close associations with free-living amoebae.</title>
        <authorList>
            <person name="Scheid P."/>
        </authorList>
    </citation>
    <scope>NUCLEOTIDE SEQUENCE [LARGE SCALE GENOMIC DNA]</scope>
    <source>
        <strain evidence="1">KlaHel</strain>
    </source>
</reference>
<organism evidence="1 2">
    <name type="scientific">Pandoravirus inopinatum</name>
    <dbReference type="NCBI Taxonomy" id="1605721"/>
    <lineage>
        <taxon>Viruses</taxon>
        <taxon>Pandoravirus</taxon>
    </lineage>
</organism>
<name>A0A0B5J0E2_9VIRU</name>
<dbReference type="Proteomes" id="UP000202511">
    <property type="component" value="Segment"/>
</dbReference>
<accession>A0A0B5J0E2</accession>